<protein>
    <recommendedName>
        <fullName evidence="4">Transmembrane protein</fullName>
    </recommendedName>
</protein>
<dbReference type="PANTHER" id="PTHR34262:SF1">
    <property type="entry name" value="TRANSMEMBRANE PROTEIN 220"/>
    <property type="match status" value="1"/>
</dbReference>
<keyword evidence="3" id="KW-1185">Reference proteome</keyword>
<evidence type="ECO:0000313" key="2">
    <source>
        <dbReference type="EMBL" id="KZV53181.1"/>
    </source>
</evidence>
<dbReference type="InterPro" id="IPR029377">
    <property type="entry name" value="TMEM220"/>
</dbReference>
<keyword evidence="1" id="KW-0472">Membrane</keyword>
<keyword evidence="1" id="KW-1133">Transmembrane helix</keyword>
<dbReference type="OrthoDB" id="9924288at2759"/>
<dbReference type="Pfam" id="PF15071">
    <property type="entry name" value="TMEM220"/>
    <property type="match status" value="1"/>
</dbReference>
<accession>A0A2Z7D8K2</accession>
<keyword evidence="1" id="KW-0812">Transmembrane</keyword>
<dbReference type="EMBL" id="KQ990527">
    <property type="protein sequence ID" value="KZV53181.1"/>
    <property type="molecule type" value="Genomic_DNA"/>
</dbReference>
<evidence type="ECO:0000313" key="3">
    <source>
        <dbReference type="Proteomes" id="UP000250235"/>
    </source>
</evidence>
<feature type="transmembrane region" description="Helical" evidence="1">
    <location>
        <begin position="18"/>
        <end position="34"/>
    </location>
</feature>
<feature type="transmembrane region" description="Helical" evidence="1">
    <location>
        <begin position="46"/>
        <end position="71"/>
    </location>
</feature>
<evidence type="ECO:0000256" key="1">
    <source>
        <dbReference type="SAM" id="Phobius"/>
    </source>
</evidence>
<dbReference type="PANTHER" id="PTHR34262">
    <property type="entry name" value="TRANSMEMBRANE PROTEIN 220"/>
    <property type="match status" value="1"/>
</dbReference>
<proteinExistence type="predicted"/>
<organism evidence="2 3">
    <name type="scientific">Dorcoceras hygrometricum</name>
    <dbReference type="NCBI Taxonomy" id="472368"/>
    <lineage>
        <taxon>Eukaryota</taxon>
        <taxon>Viridiplantae</taxon>
        <taxon>Streptophyta</taxon>
        <taxon>Embryophyta</taxon>
        <taxon>Tracheophyta</taxon>
        <taxon>Spermatophyta</taxon>
        <taxon>Magnoliopsida</taxon>
        <taxon>eudicotyledons</taxon>
        <taxon>Gunneridae</taxon>
        <taxon>Pentapetalae</taxon>
        <taxon>asterids</taxon>
        <taxon>lamiids</taxon>
        <taxon>Lamiales</taxon>
        <taxon>Gesneriaceae</taxon>
        <taxon>Didymocarpoideae</taxon>
        <taxon>Trichosporeae</taxon>
        <taxon>Loxocarpinae</taxon>
        <taxon>Dorcoceras</taxon>
    </lineage>
</organism>
<dbReference type="AlphaFoldDB" id="A0A2Z7D8K2"/>
<reference evidence="2 3" key="1">
    <citation type="journal article" date="2015" name="Proc. Natl. Acad. Sci. U.S.A.">
        <title>The resurrection genome of Boea hygrometrica: A blueprint for survival of dehydration.</title>
        <authorList>
            <person name="Xiao L."/>
            <person name="Yang G."/>
            <person name="Zhang L."/>
            <person name="Yang X."/>
            <person name="Zhao S."/>
            <person name="Ji Z."/>
            <person name="Zhou Q."/>
            <person name="Hu M."/>
            <person name="Wang Y."/>
            <person name="Chen M."/>
            <person name="Xu Y."/>
            <person name="Jin H."/>
            <person name="Xiao X."/>
            <person name="Hu G."/>
            <person name="Bao F."/>
            <person name="Hu Y."/>
            <person name="Wan P."/>
            <person name="Li L."/>
            <person name="Deng X."/>
            <person name="Kuang T."/>
            <person name="Xiang C."/>
            <person name="Zhu J.K."/>
            <person name="Oliver M.J."/>
            <person name="He Y."/>
        </authorList>
    </citation>
    <scope>NUCLEOTIDE SEQUENCE [LARGE SCALE GENOMIC DNA]</scope>
    <source>
        <strain evidence="3">cv. XS01</strain>
    </source>
</reference>
<sequence>MAILFAVSTCFQFNDPDWYFWIPLYTSACVVNLVEMNSRIRKLAKIAFWLGAFLFVKVVMEDCLNGIVGIWSLDMRERVVREKFGSGLVICSMFLQLEYSCYPDYPSRLPRYGPPILVCVAYGLSFGFFVFHRSEMRY</sequence>
<dbReference type="Proteomes" id="UP000250235">
    <property type="component" value="Unassembled WGS sequence"/>
</dbReference>
<gene>
    <name evidence="2" type="ORF">F511_29911</name>
</gene>
<evidence type="ECO:0008006" key="4">
    <source>
        <dbReference type="Google" id="ProtNLM"/>
    </source>
</evidence>
<feature type="transmembrane region" description="Helical" evidence="1">
    <location>
        <begin position="112"/>
        <end position="131"/>
    </location>
</feature>
<name>A0A2Z7D8K2_9LAMI</name>